<dbReference type="RefSeq" id="WP_070079586.1">
    <property type="nucleotide sequence ID" value="NZ_CP017415.1"/>
</dbReference>
<evidence type="ECO:0000313" key="3">
    <source>
        <dbReference type="Proteomes" id="UP000095401"/>
    </source>
</evidence>
<sequence length="339" mass="35802">MRKLLLIIVVAVVAVVAAAIWALWPQSRQTLVLYNAVDYGPAVAKAFTQQTGIPVTVVTTSTGPLIARVSAEAGRPGWTLAWFDGATAAAGLDKAGLLAHDVAPQLAWTAEGRSLLPADDAYIPTGFTLSGVFAYRRGGLKPPASWQGLLTPAYRGALGMNNPAISGPTYPLLAGLLQNAGGWPAGQKFVLALKQNGLQVFRTNSTTLAALQSGEIKIALVQSSAAYDLAHKPGSDIAVSVPDPAFVLPRVLVEAPHLSARAQREAAAFIRFAMSAKGQAVAMQDQGADGLYWPVTTDAPADQRIPDPATLHLQTVDPTRWGPLESEINQWFTRTVLGQ</sequence>
<dbReference type="EMBL" id="CP017415">
    <property type="protein sequence ID" value="AOU99236.1"/>
    <property type="molecule type" value="Genomic_DNA"/>
</dbReference>
<dbReference type="SUPFAM" id="SSF53850">
    <property type="entry name" value="Periplasmic binding protein-like II"/>
    <property type="match status" value="1"/>
</dbReference>
<dbReference type="AlphaFoldDB" id="A0A1D8IRZ5"/>
<name>A0A1D8IRZ5_9GAMM</name>
<proteinExistence type="predicted"/>
<evidence type="ECO:0000313" key="2">
    <source>
        <dbReference type="EMBL" id="AOU99236.1"/>
    </source>
</evidence>
<reference evidence="3" key="1">
    <citation type="submission" date="2016-09" db="EMBL/GenBank/DDBJ databases">
        <title>Acidihalobacter prosperus F5.</title>
        <authorList>
            <person name="Khaleque H.N."/>
            <person name="Ramsay J.P."/>
            <person name="Kaksonen A.H."/>
            <person name="Boxall N.J."/>
            <person name="Watkin E.L.J."/>
        </authorList>
    </citation>
    <scope>NUCLEOTIDE SEQUENCE [LARGE SCALE GENOMIC DNA]</scope>
    <source>
        <strain evidence="3">F5</strain>
    </source>
</reference>
<dbReference type="Pfam" id="PF13416">
    <property type="entry name" value="SBP_bac_8"/>
    <property type="match status" value="1"/>
</dbReference>
<evidence type="ECO:0008006" key="4">
    <source>
        <dbReference type="Google" id="ProtNLM"/>
    </source>
</evidence>
<dbReference type="KEGG" id="aprs:BI364_15990"/>
<dbReference type="InterPro" id="IPR006059">
    <property type="entry name" value="SBP"/>
</dbReference>
<dbReference type="GO" id="GO:0030288">
    <property type="term" value="C:outer membrane-bounded periplasmic space"/>
    <property type="evidence" value="ECO:0007669"/>
    <property type="project" value="TreeGrafter"/>
</dbReference>
<dbReference type="PANTHER" id="PTHR30006">
    <property type="entry name" value="THIAMINE-BINDING PERIPLASMIC PROTEIN-RELATED"/>
    <property type="match status" value="1"/>
</dbReference>
<dbReference type="Proteomes" id="UP000095401">
    <property type="component" value="Chromosome"/>
</dbReference>
<evidence type="ECO:0000256" key="1">
    <source>
        <dbReference type="ARBA" id="ARBA00022729"/>
    </source>
</evidence>
<dbReference type="PANTHER" id="PTHR30006:SF25">
    <property type="entry name" value="PHOSPHOGLYCERATE TRANSPORT REGULATORY PROTEIN PGTC"/>
    <property type="match status" value="1"/>
</dbReference>
<keyword evidence="1" id="KW-0732">Signal</keyword>
<gene>
    <name evidence="2" type="ORF">BI364_15990</name>
</gene>
<organism evidence="2 3">
    <name type="scientific">Acidihalobacter yilgarnensis</name>
    <dbReference type="NCBI Taxonomy" id="2819280"/>
    <lineage>
        <taxon>Bacteria</taxon>
        <taxon>Pseudomonadati</taxon>
        <taxon>Pseudomonadota</taxon>
        <taxon>Gammaproteobacteria</taxon>
        <taxon>Chromatiales</taxon>
        <taxon>Ectothiorhodospiraceae</taxon>
        <taxon>Acidihalobacter</taxon>
    </lineage>
</organism>
<protein>
    <recommendedName>
        <fullName evidence="4">Iron ABC transporter substrate-binding protein</fullName>
    </recommendedName>
</protein>
<accession>A0A1D8IRZ5</accession>
<dbReference type="Gene3D" id="3.40.190.10">
    <property type="entry name" value="Periplasmic binding protein-like II"/>
    <property type="match status" value="2"/>
</dbReference>
<keyword evidence="3" id="KW-1185">Reference proteome</keyword>